<dbReference type="PROSITE" id="PS50088">
    <property type="entry name" value="ANK_REPEAT"/>
    <property type="match status" value="4"/>
</dbReference>
<dbReference type="OrthoDB" id="1860613at2759"/>
<dbReference type="Proteomes" id="UP000230069">
    <property type="component" value="Unassembled WGS sequence"/>
</dbReference>
<dbReference type="PANTHER" id="PTHR46224">
    <property type="entry name" value="ANKYRIN REPEAT FAMILY PROTEIN"/>
    <property type="match status" value="1"/>
</dbReference>
<reference evidence="3 4" key="1">
    <citation type="submission" date="2017-09" db="EMBL/GenBank/DDBJ databases">
        <title>WGS assembly of Aquilegia coerulea Goldsmith.</title>
        <authorList>
            <person name="Hodges S."/>
            <person name="Kramer E."/>
            <person name="Nordborg M."/>
            <person name="Tomkins J."/>
            <person name="Borevitz J."/>
            <person name="Derieg N."/>
            <person name="Yan J."/>
            <person name="Mihaltcheva S."/>
            <person name="Hayes R.D."/>
            <person name="Rokhsar D."/>
        </authorList>
    </citation>
    <scope>NUCLEOTIDE SEQUENCE [LARGE SCALE GENOMIC DNA]</scope>
    <source>
        <strain evidence="4">cv. Goldsmith</strain>
    </source>
</reference>
<dbReference type="InterPro" id="IPR036770">
    <property type="entry name" value="Ankyrin_rpt-contain_sf"/>
</dbReference>
<evidence type="ECO:0000256" key="2">
    <source>
        <dbReference type="PROSITE-ProRule" id="PRU00339"/>
    </source>
</evidence>
<dbReference type="Gene3D" id="1.25.40.20">
    <property type="entry name" value="Ankyrin repeat-containing domain"/>
    <property type="match status" value="3"/>
</dbReference>
<name>A0A2G5DPN6_AQUCA</name>
<keyword evidence="2" id="KW-0802">TPR repeat</keyword>
<dbReference type="Pfam" id="PF12796">
    <property type="entry name" value="Ank_2"/>
    <property type="match status" value="1"/>
</dbReference>
<dbReference type="Pfam" id="PF13857">
    <property type="entry name" value="Ank_5"/>
    <property type="match status" value="1"/>
</dbReference>
<dbReference type="EMBL" id="KZ305034">
    <property type="protein sequence ID" value="PIA45207.1"/>
    <property type="molecule type" value="Genomic_DNA"/>
</dbReference>
<accession>A0A2G5DPN6</accession>
<dbReference type="InterPro" id="IPR051616">
    <property type="entry name" value="Cul2-RING_E3_ligase_SR"/>
</dbReference>
<dbReference type="PRINTS" id="PR01415">
    <property type="entry name" value="ANKYRIN"/>
</dbReference>
<feature type="repeat" description="ANK" evidence="1">
    <location>
        <begin position="157"/>
        <end position="189"/>
    </location>
</feature>
<sequence length="428" mass="46111">MASCLGRKSKVDPKTKSKVDQILDAASAGNLRRIRKLVKEFADGKIIAETIAKIKDADGQGVLHIAAVKGRTNICKYLLEELKLNVDEKDSEDCSPLLHASLEGHLSTVEYLIESGADPRALNNHNTTALHLATLEGHIEVMHLLLSKGADVNAQSDIGTPLQVAAQLCKPNTLKLLLDHGADPNLVSLIPSPLDFSLSRSLECTKLLIQAGADPNGGRSWGMRPLASAAKEGKSELIKCLLDAGADPNITNDIGLKPIEIAARNGNDQEVGILFPVTSPIPACSDWSITGIMKHVQSEEFIQQINLRVMEKHLKAKSKGEDALERQDYSQAAFYFTEAIAADPSDATVLSSRSHCFACLGNGGSAWSDAKACIMLKPDWPEAYYRAGIALSLIQKYGMATDIFLMGLKLDPENKSLKDAIKSVGIPS</sequence>
<dbReference type="InterPro" id="IPR019734">
    <property type="entry name" value="TPR_rpt"/>
</dbReference>
<dbReference type="Gene3D" id="1.25.40.10">
    <property type="entry name" value="Tetratricopeptide repeat domain"/>
    <property type="match status" value="1"/>
</dbReference>
<protein>
    <submittedName>
        <fullName evidence="3">Uncharacterized protein</fullName>
    </submittedName>
</protein>
<dbReference type="SMART" id="SM00248">
    <property type="entry name" value="ANK"/>
    <property type="match status" value="6"/>
</dbReference>
<feature type="repeat" description="ANK" evidence="1">
    <location>
        <begin position="92"/>
        <end position="124"/>
    </location>
</feature>
<dbReference type="InterPro" id="IPR002110">
    <property type="entry name" value="Ankyrin_rpt"/>
</dbReference>
<dbReference type="STRING" id="218851.A0A2G5DPN6"/>
<dbReference type="Pfam" id="PF00023">
    <property type="entry name" value="Ank"/>
    <property type="match status" value="2"/>
</dbReference>
<feature type="repeat" description="TPR" evidence="2">
    <location>
        <begin position="381"/>
        <end position="414"/>
    </location>
</feature>
<keyword evidence="1" id="KW-0040">ANK repeat</keyword>
<proteinExistence type="predicted"/>
<dbReference type="SUPFAM" id="SSF48452">
    <property type="entry name" value="TPR-like"/>
    <property type="match status" value="1"/>
</dbReference>
<dbReference type="PROSITE" id="PS50297">
    <property type="entry name" value="ANK_REP_REGION"/>
    <property type="match status" value="4"/>
</dbReference>
<evidence type="ECO:0000313" key="3">
    <source>
        <dbReference type="EMBL" id="PIA45207.1"/>
    </source>
</evidence>
<dbReference type="InParanoid" id="A0A2G5DPN6"/>
<dbReference type="SUPFAM" id="SSF48403">
    <property type="entry name" value="Ankyrin repeat"/>
    <property type="match status" value="1"/>
</dbReference>
<keyword evidence="4" id="KW-1185">Reference proteome</keyword>
<dbReference type="PANTHER" id="PTHR46224:SF67">
    <property type="entry name" value="HSP70-HSP90 ORGANIZING PROTEIN 3-LIKE"/>
    <property type="match status" value="1"/>
</dbReference>
<evidence type="ECO:0000313" key="4">
    <source>
        <dbReference type="Proteomes" id="UP000230069"/>
    </source>
</evidence>
<dbReference type="InterPro" id="IPR011990">
    <property type="entry name" value="TPR-like_helical_dom_sf"/>
</dbReference>
<evidence type="ECO:0000256" key="1">
    <source>
        <dbReference type="PROSITE-ProRule" id="PRU00023"/>
    </source>
</evidence>
<feature type="repeat" description="ANK" evidence="1">
    <location>
        <begin position="221"/>
        <end position="253"/>
    </location>
</feature>
<dbReference type="AlphaFoldDB" id="A0A2G5DPN6"/>
<feature type="repeat" description="ANK" evidence="1">
    <location>
        <begin position="125"/>
        <end position="157"/>
    </location>
</feature>
<dbReference type="PROSITE" id="PS50005">
    <property type="entry name" value="TPR"/>
    <property type="match status" value="1"/>
</dbReference>
<gene>
    <name evidence="3" type="ORF">AQUCO_01700623v1</name>
</gene>
<organism evidence="3 4">
    <name type="scientific">Aquilegia coerulea</name>
    <name type="common">Rocky mountain columbine</name>
    <dbReference type="NCBI Taxonomy" id="218851"/>
    <lineage>
        <taxon>Eukaryota</taxon>
        <taxon>Viridiplantae</taxon>
        <taxon>Streptophyta</taxon>
        <taxon>Embryophyta</taxon>
        <taxon>Tracheophyta</taxon>
        <taxon>Spermatophyta</taxon>
        <taxon>Magnoliopsida</taxon>
        <taxon>Ranunculales</taxon>
        <taxon>Ranunculaceae</taxon>
        <taxon>Thalictroideae</taxon>
        <taxon>Aquilegia</taxon>
    </lineage>
</organism>
<dbReference type="SMART" id="SM00028">
    <property type="entry name" value="TPR"/>
    <property type="match status" value="2"/>
</dbReference>